<feature type="domain" description="Ice-binding protein C-terminal" evidence="2">
    <location>
        <begin position="183"/>
        <end position="203"/>
    </location>
</feature>
<dbReference type="NCBIfam" id="TIGR02595">
    <property type="entry name" value="PEP_CTERM"/>
    <property type="match status" value="1"/>
</dbReference>
<evidence type="ECO:0000313" key="4">
    <source>
        <dbReference type="Proteomes" id="UP000029843"/>
    </source>
</evidence>
<name>A0A099KWW4_COLPS</name>
<protein>
    <submittedName>
        <fullName evidence="3">PEP motif putative anchor domain protein</fullName>
    </submittedName>
</protein>
<dbReference type="Proteomes" id="UP000029843">
    <property type="component" value="Unassembled WGS sequence"/>
</dbReference>
<accession>A0A099KWW4</accession>
<dbReference type="RefSeq" id="WP_033092832.1">
    <property type="nucleotide sequence ID" value="NZ_JQED01000007.1"/>
</dbReference>
<dbReference type="InterPro" id="IPR013424">
    <property type="entry name" value="Ice-binding_C"/>
</dbReference>
<feature type="signal peptide" evidence="1">
    <location>
        <begin position="1"/>
        <end position="23"/>
    </location>
</feature>
<dbReference type="PATRIC" id="fig|28229.4.peg.1069"/>
<dbReference type="AlphaFoldDB" id="A0A099KWW4"/>
<evidence type="ECO:0000259" key="2">
    <source>
        <dbReference type="Pfam" id="PF07589"/>
    </source>
</evidence>
<dbReference type="Pfam" id="PF07589">
    <property type="entry name" value="PEP-CTERM"/>
    <property type="match status" value="1"/>
</dbReference>
<evidence type="ECO:0000256" key="1">
    <source>
        <dbReference type="SAM" id="SignalP"/>
    </source>
</evidence>
<keyword evidence="1" id="KW-0732">Signal</keyword>
<gene>
    <name evidence="3" type="ORF">ND2E_2046</name>
</gene>
<organism evidence="3 4">
    <name type="scientific">Colwellia psychrerythraea</name>
    <name type="common">Vibrio psychroerythus</name>
    <dbReference type="NCBI Taxonomy" id="28229"/>
    <lineage>
        <taxon>Bacteria</taxon>
        <taxon>Pseudomonadati</taxon>
        <taxon>Pseudomonadota</taxon>
        <taxon>Gammaproteobacteria</taxon>
        <taxon>Alteromonadales</taxon>
        <taxon>Colwelliaceae</taxon>
        <taxon>Colwellia</taxon>
    </lineage>
</organism>
<comment type="caution">
    <text evidence="3">The sequence shown here is derived from an EMBL/GenBank/DDBJ whole genome shotgun (WGS) entry which is preliminary data.</text>
</comment>
<sequence precursor="true">MSIKMLKASIAGVALSLSGLANAGIIPVGIQTDIDTSTLTNNGWSLNFQSAWSSQAAHDYEMFAGVALDEYVFIGALDTGTSNIALGAAVLYSDLLNYTFGNNTNDYNGASWYFREDYSMGFAAIGESVSLNSADTSNDAGSLSKLSWHMHDGYTAGYRVGNLKSNSSAQFQKVVFRSSATEVPEPTTLAIFALGVMGLASRRFHQLIKNSNKTL</sequence>
<reference evidence="3 4" key="1">
    <citation type="submission" date="2014-08" db="EMBL/GenBank/DDBJ databases">
        <title>Genomic and Phenotypic Diversity of Colwellia psychrerythraea strains from Disparate Marine Basins.</title>
        <authorList>
            <person name="Techtmann S.M."/>
            <person name="Stelling S.C."/>
            <person name="Utturkar S.M."/>
            <person name="Alshibli N."/>
            <person name="Harris A."/>
            <person name="Brown S.D."/>
            <person name="Hazen T.C."/>
        </authorList>
    </citation>
    <scope>NUCLEOTIDE SEQUENCE [LARGE SCALE GENOMIC DNA]</scope>
    <source>
        <strain evidence="3 4">ND2E</strain>
    </source>
</reference>
<evidence type="ECO:0000313" key="3">
    <source>
        <dbReference type="EMBL" id="KGJ94113.1"/>
    </source>
</evidence>
<dbReference type="EMBL" id="JQED01000007">
    <property type="protein sequence ID" value="KGJ94113.1"/>
    <property type="molecule type" value="Genomic_DNA"/>
</dbReference>
<proteinExistence type="predicted"/>
<dbReference type="OrthoDB" id="6228933at2"/>
<feature type="chain" id="PRO_5001949057" evidence="1">
    <location>
        <begin position="24"/>
        <end position="215"/>
    </location>
</feature>